<dbReference type="Proteomes" id="UP000299102">
    <property type="component" value="Unassembled WGS sequence"/>
</dbReference>
<organism evidence="2 3">
    <name type="scientific">Eumeta variegata</name>
    <name type="common">Bagworm moth</name>
    <name type="synonym">Eumeta japonica</name>
    <dbReference type="NCBI Taxonomy" id="151549"/>
    <lineage>
        <taxon>Eukaryota</taxon>
        <taxon>Metazoa</taxon>
        <taxon>Ecdysozoa</taxon>
        <taxon>Arthropoda</taxon>
        <taxon>Hexapoda</taxon>
        <taxon>Insecta</taxon>
        <taxon>Pterygota</taxon>
        <taxon>Neoptera</taxon>
        <taxon>Endopterygota</taxon>
        <taxon>Lepidoptera</taxon>
        <taxon>Glossata</taxon>
        <taxon>Ditrysia</taxon>
        <taxon>Tineoidea</taxon>
        <taxon>Psychidae</taxon>
        <taxon>Oiketicinae</taxon>
        <taxon>Eumeta</taxon>
    </lineage>
</organism>
<accession>A0A4C1Y2Z5</accession>
<comment type="caution">
    <text evidence="2">The sequence shown here is derived from an EMBL/GenBank/DDBJ whole genome shotgun (WGS) entry which is preliminary data.</text>
</comment>
<proteinExistence type="predicted"/>
<sequence>MCQGRPARRTDNGGANATTAIFLRRVRQKKTAIFTDLALAAAGGSLVGKRIRRWLASYTVQQVILSEIIMALIVSEESQLSNLNKNAILIVDSQCNAGHCPLDLEKIEAEEKFYLYLFLFTIFIFRYHTEAYRLWKFLQPASHGRGDSPTEASNRGRRNPRPTTGRRAGALNASAQSRGGDVKYTSNGFGHATADVRARGPRSINDIENGQFRLSVSFSPIINGHDRILAPLTVPEHMKVGHSPSFVSETNAHDQKYGVYDLSILYSQLVGARGGTPTYAHTHHVQNITPACARISCGRLFVLNRVPKNICVLLLPRQVFFEFLSRQLKKEISTVCSEKLH</sequence>
<evidence type="ECO:0000313" key="2">
    <source>
        <dbReference type="EMBL" id="GBP69192.1"/>
    </source>
</evidence>
<keyword evidence="3" id="KW-1185">Reference proteome</keyword>
<feature type="region of interest" description="Disordered" evidence="1">
    <location>
        <begin position="142"/>
        <end position="186"/>
    </location>
</feature>
<gene>
    <name evidence="2" type="ORF">EVAR_54150_1</name>
</gene>
<evidence type="ECO:0000256" key="1">
    <source>
        <dbReference type="SAM" id="MobiDB-lite"/>
    </source>
</evidence>
<evidence type="ECO:0000313" key="3">
    <source>
        <dbReference type="Proteomes" id="UP000299102"/>
    </source>
</evidence>
<name>A0A4C1Y2Z5_EUMVA</name>
<dbReference type="EMBL" id="BGZK01001033">
    <property type="protein sequence ID" value="GBP69192.1"/>
    <property type="molecule type" value="Genomic_DNA"/>
</dbReference>
<protein>
    <submittedName>
        <fullName evidence="2">Uncharacterized protein</fullName>
    </submittedName>
</protein>
<reference evidence="2 3" key="1">
    <citation type="journal article" date="2019" name="Commun. Biol.">
        <title>The bagworm genome reveals a unique fibroin gene that provides high tensile strength.</title>
        <authorList>
            <person name="Kono N."/>
            <person name="Nakamura H."/>
            <person name="Ohtoshi R."/>
            <person name="Tomita M."/>
            <person name="Numata K."/>
            <person name="Arakawa K."/>
        </authorList>
    </citation>
    <scope>NUCLEOTIDE SEQUENCE [LARGE SCALE GENOMIC DNA]</scope>
</reference>
<dbReference type="AlphaFoldDB" id="A0A4C1Y2Z5"/>